<protein>
    <submittedName>
        <fullName evidence="1">Uncharacterized protein</fullName>
    </submittedName>
</protein>
<reference evidence="1 2" key="2">
    <citation type="submission" date="2007-09" db="EMBL/GenBank/DDBJ databases">
        <title>Draft genome sequence of Clostridium bolteae (ATCC BAA-613).</title>
        <authorList>
            <person name="Sudarsanam P."/>
            <person name="Ley R."/>
            <person name="Guruge J."/>
            <person name="Turnbaugh P.J."/>
            <person name="Mahowald M."/>
            <person name="Liep D."/>
            <person name="Gordon J."/>
        </authorList>
    </citation>
    <scope>NUCLEOTIDE SEQUENCE [LARGE SCALE GENOMIC DNA]</scope>
    <source>
        <strain evidence="2">ATCC BAA-613 / DSM 15670 / CCUG 46953 / JCM 12243 / WAL 16351</strain>
    </source>
</reference>
<dbReference type="EMBL" id="ABCC02000047">
    <property type="protein sequence ID" value="EDP13641.1"/>
    <property type="molecule type" value="Genomic_DNA"/>
</dbReference>
<dbReference type="AlphaFoldDB" id="A8S1Y0"/>
<evidence type="ECO:0000313" key="2">
    <source>
        <dbReference type="Proteomes" id="UP000005396"/>
    </source>
</evidence>
<gene>
    <name evidence="1" type="ORF">CLOBOL_06206</name>
</gene>
<dbReference type="HOGENOM" id="CLU_3231712_0_0_9"/>
<evidence type="ECO:0000313" key="1">
    <source>
        <dbReference type="EMBL" id="EDP13641.1"/>
    </source>
</evidence>
<sequence length="43" mass="4792">MCFAHKYIIVGFTAIGNKSEFMFMPKRVPGELSGALSGLRVRM</sequence>
<organism evidence="1 2">
    <name type="scientific">Enterocloster bolteae (strain ATCC BAA-613 / DSM 15670 / CCUG 46953 / JCM 12243 / WAL 16351)</name>
    <name type="common">Clostridium bolteae</name>
    <dbReference type="NCBI Taxonomy" id="411902"/>
    <lineage>
        <taxon>Bacteria</taxon>
        <taxon>Bacillati</taxon>
        <taxon>Bacillota</taxon>
        <taxon>Clostridia</taxon>
        <taxon>Lachnospirales</taxon>
        <taxon>Lachnospiraceae</taxon>
        <taxon>Enterocloster</taxon>
    </lineage>
</organism>
<accession>A8S1Y0</accession>
<reference evidence="1 2" key="1">
    <citation type="submission" date="2007-08" db="EMBL/GenBank/DDBJ databases">
        <authorList>
            <person name="Fulton L."/>
            <person name="Clifton S."/>
            <person name="Fulton B."/>
            <person name="Xu J."/>
            <person name="Minx P."/>
            <person name="Pepin K.H."/>
            <person name="Johnson M."/>
            <person name="Thiruvilangam P."/>
            <person name="Bhonagiri V."/>
            <person name="Nash W.E."/>
            <person name="Mardis E.R."/>
            <person name="Wilson R.K."/>
        </authorList>
    </citation>
    <scope>NUCLEOTIDE SEQUENCE [LARGE SCALE GENOMIC DNA]</scope>
    <source>
        <strain evidence="2">ATCC BAA-613 / DSM 15670 / CCUG 46953 / JCM 12243 / WAL 16351</strain>
    </source>
</reference>
<dbReference type="Proteomes" id="UP000005396">
    <property type="component" value="Unassembled WGS sequence"/>
</dbReference>
<name>A8S1Y0_ENTBW</name>
<proteinExistence type="predicted"/>
<comment type="caution">
    <text evidence="1">The sequence shown here is derived from an EMBL/GenBank/DDBJ whole genome shotgun (WGS) entry which is preliminary data.</text>
</comment>
<dbReference type="PaxDb" id="411902-CLOBOL_06206"/>